<dbReference type="InterPro" id="IPR008030">
    <property type="entry name" value="NmrA-like"/>
</dbReference>
<organism evidence="4 5">
    <name type="scientific">Amycolatopsis viridis</name>
    <dbReference type="NCBI Taxonomy" id="185678"/>
    <lineage>
        <taxon>Bacteria</taxon>
        <taxon>Bacillati</taxon>
        <taxon>Actinomycetota</taxon>
        <taxon>Actinomycetes</taxon>
        <taxon>Pseudonocardiales</taxon>
        <taxon>Pseudonocardiaceae</taxon>
        <taxon>Amycolatopsis</taxon>
    </lineage>
</organism>
<evidence type="ECO:0000259" key="3">
    <source>
        <dbReference type="Pfam" id="PF05368"/>
    </source>
</evidence>
<evidence type="ECO:0000256" key="1">
    <source>
        <dbReference type="ARBA" id="ARBA00006328"/>
    </source>
</evidence>
<dbReference type="EMBL" id="JAANOU010000001">
    <property type="protein sequence ID" value="NIH77503.1"/>
    <property type="molecule type" value="Genomic_DNA"/>
</dbReference>
<keyword evidence="5" id="KW-1185">Reference proteome</keyword>
<sequence>MSELVLVTGATGQQGGAVARRLLAEGRRVRALTRDPTRAGALAEAGAEVVRGDLADEASLAAAMTGATAVFSVHPGPLAPGQDEVRDGKLVVDTARAAGVRHVVYSSALAADIVQPGKWELEQYLAASGLPYTILRPSSFMENYLNPLFGLRDGALRTALAPHVRQQLIALDDIAALAVAGFDGRLDGRTLALAGDARTPGELAAAISAALGVTVPYEQLPIEELRKINARFARGYEYLNNNPEPTVDIAALRALHPGLMTFADWLDRAGAAQLNAIFGAAKQNVSPAQK</sequence>
<feature type="domain" description="NmrA-like" evidence="3">
    <location>
        <begin position="2"/>
        <end position="228"/>
    </location>
</feature>
<evidence type="ECO:0000313" key="5">
    <source>
        <dbReference type="Proteomes" id="UP000754495"/>
    </source>
</evidence>
<dbReference type="PANTHER" id="PTHR42748:SF7">
    <property type="entry name" value="NMRA LIKE REDOX SENSOR 1-RELATED"/>
    <property type="match status" value="1"/>
</dbReference>
<evidence type="ECO:0000256" key="2">
    <source>
        <dbReference type="ARBA" id="ARBA00022857"/>
    </source>
</evidence>
<dbReference type="Gene3D" id="3.90.25.10">
    <property type="entry name" value="UDP-galactose 4-epimerase, domain 1"/>
    <property type="match status" value="1"/>
</dbReference>
<dbReference type="RefSeq" id="WP_167109638.1">
    <property type="nucleotide sequence ID" value="NZ_JAANOU010000001.1"/>
</dbReference>
<reference evidence="4 5" key="1">
    <citation type="submission" date="2020-03" db="EMBL/GenBank/DDBJ databases">
        <title>Sequencing the genomes of 1000 actinobacteria strains.</title>
        <authorList>
            <person name="Klenk H.-P."/>
        </authorList>
    </citation>
    <scope>NUCLEOTIDE SEQUENCE [LARGE SCALE GENOMIC DNA]</scope>
    <source>
        <strain evidence="4 5">DSM 45668</strain>
    </source>
</reference>
<dbReference type="PANTHER" id="PTHR42748">
    <property type="entry name" value="NITROGEN METABOLITE REPRESSION PROTEIN NMRA FAMILY MEMBER"/>
    <property type="match status" value="1"/>
</dbReference>
<proteinExistence type="inferred from homology"/>
<dbReference type="Gene3D" id="3.40.50.720">
    <property type="entry name" value="NAD(P)-binding Rossmann-like Domain"/>
    <property type="match status" value="1"/>
</dbReference>
<keyword evidence="2" id="KW-0521">NADP</keyword>
<accession>A0ABX0SLT9</accession>
<name>A0ABX0SLT9_9PSEU</name>
<dbReference type="InterPro" id="IPR036291">
    <property type="entry name" value="NAD(P)-bd_dom_sf"/>
</dbReference>
<comment type="caution">
    <text evidence="4">The sequence shown here is derived from an EMBL/GenBank/DDBJ whole genome shotgun (WGS) entry which is preliminary data.</text>
</comment>
<dbReference type="SUPFAM" id="SSF51735">
    <property type="entry name" value="NAD(P)-binding Rossmann-fold domains"/>
    <property type="match status" value="1"/>
</dbReference>
<dbReference type="Proteomes" id="UP000754495">
    <property type="component" value="Unassembled WGS sequence"/>
</dbReference>
<dbReference type="Pfam" id="PF05368">
    <property type="entry name" value="NmrA"/>
    <property type="match status" value="1"/>
</dbReference>
<comment type="similarity">
    <text evidence="1">Belongs to the NmrA-type oxidoreductase family.</text>
</comment>
<protein>
    <submittedName>
        <fullName evidence="4">Uncharacterized protein YbjT (DUF2867 family)</fullName>
    </submittedName>
</protein>
<dbReference type="InterPro" id="IPR051164">
    <property type="entry name" value="NmrA-like_oxidored"/>
</dbReference>
<gene>
    <name evidence="4" type="ORF">FHX46_000033</name>
</gene>
<evidence type="ECO:0000313" key="4">
    <source>
        <dbReference type="EMBL" id="NIH77503.1"/>
    </source>
</evidence>
<dbReference type="CDD" id="cd05251">
    <property type="entry name" value="NmrA_like_SDR_a"/>
    <property type="match status" value="1"/>
</dbReference>